<sequence>MATSTGSHPRSDVKMAAAGGLTVFAAVLLFISGSLDFCRGLSAVLRDKVFLTTPNYVYEWDLTGWGWTHMALGAIAVAVSLGLFVAMKWARVIGVIIAGLMIIANFLSIPYHPLWSLTLIAMDGFIIWALCVVRRDTLF</sequence>
<dbReference type="AlphaFoldDB" id="A0AAU8J443"/>
<evidence type="ECO:0000256" key="1">
    <source>
        <dbReference type="SAM" id="Phobius"/>
    </source>
</evidence>
<dbReference type="EMBL" id="CP159534">
    <property type="protein sequence ID" value="XCJ74737.1"/>
    <property type="molecule type" value="Genomic_DNA"/>
</dbReference>
<keyword evidence="1" id="KW-0812">Transmembrane</keyword>
<dbReference type="Pfam" id="PF23636">
    <property type="entry name" value="DUF7144"/>
    <property type="match status" value="1"/>
</dbReference>
<organism evidence="3">
    <name type="scientific">Streptomyces tabacisoli</name>
    <dbReference type="NCBI Taxonomy" id="3156398"/>
    <lineage>
        <taxon>Bacteria</taxon>
        <taxon>Bacillati</taxon>
        <taxon>Actinomycetota</taxon>
        <taxon>Actinomycetes</taxon>
        <taxon>Kitasatosporales</taxon>
        <taxon>Streptomycetaceae</taxon>
        <taxon>Streptomyces</taxon>
    </lineage>
</organism>
<feature type="domain" description="DUF7144" evidence="2">
    <location>
        <begin position="22"/>
        <end position="135"/>
    </location>
</feature>
<name>A0AAU8J443_9ACTN</name>
<feature type="transmembrane region" description="Helical" evidence="1">
    <location>
        <begin position="92"/>
        <end position="109"/>
    </location>
</feature>
<dbReference type="RefSeq" id="WP_353946174.1">
    <property type="nucleotide sequence ID" value="NZ_CP159534.1"/>
</dbReference>
<gene>
    <name evidence="3" type="ORF">ABII15_34325</name>
</gene>
<feature type="transmembrane region" description="Helical" evidence="1">
    <location>
        <begin position="64"/>
        <end position="85"/>
    </location>
</feature>
<dbReference type="KEGG" id="stac:ABII15_34325"/>
<accession>A0AAU8J443</accession>
<proteinExistence type="predicted"/>
<reference evidence="3" key="1">
    <citation type="submission" date="2024-06" db="EMBL/GenBank/DDBJ databases">
        <title>Streptomyces sp. strain HUAS MG91 genome sequences.</title>
        <authorList>
            <person name="Mo P."/>
        </authorList>
    </citation>
    <scope>NUCLEOTIDE SEQUENCE</scope>
    <source>
        <strain evidence="3">HUAS MG91</strain>
    </source>
</reference>
<protein>
    <recommendedName>
        <fullName evidence="2">DUF7144 domain-containing protein</fullName>
    </recommendedName>
</protein>
<evidence type="ECO:0000313" key="3">
    <source>
        <dbReference type="EMBL" id="XCJ74737.1"/>
    </source>
</evidence>
<keyword evidence="1" id="KW-0472">Membrane</keyword>
<evidence type="ECO:0000259" key="2">
    <source>
        <dbReference type="Pfam" id="PF23636"/>
    </source>
</evidence>
<dbReference type="InterPro" id="IPR055568">
    <property type="entry name" value="DUF7144"/>
</dbReference>
<keyword evidence="1" id="KW-1133">Transmembrane helix</keyword>
<feature type="transmembrane region" description="Helical" evidence="1">
    <location>
        <begin position="115"/>
        <end position="133"/>
    </location>
</feature>